<name>W4QWD0_HALA3</name>
<dbReference type="Gene3D" id="3.40.50.720">
    <property type="entry name" value="NAD(P)-binding Rossmann-like Domain"/>
    <property type="match status" value="1"/>
</dbReference>
<dbReference type="InterPro" id="IPR036291">
    <property type="entry name" value="NAD(P)-bd_dom_sf"/>
</dbReference>
<feature type="domain" description="NAD-dependent epimerase/dehydratase" evidence="2">
    <location>
        <begin position="3"/>
        <end position="226"/>
    </location>
</feature>
<dbReference type="GO" id="GO:0051301">
    <property type="term" value="P:cell division"/>
    <property type="evidence" value="ECO:0007669"/>
    <property type="project" value="UniProtKB-KW"/>
</dbReference>
<dbReference type="InterPro" id="IPR010099">
    <property type="entry name" value="SDR39U1"/>
</dbReference>
<dbReference type="Pfam" id="PF08338">
    <property type="entry name" value="DUF1731"/>
    <property type="match status" value="1"/>
</dbReference>
<proteinExistence type="inferred from homology"/>
<dbReference type="PANTHER" id="PTHR11092">
    <property type="entry name" value="SUGAR NUCLEOTIDE EPIMERASE RELATED"/>
    <property type="match status" value="1"/>
</dbReference>
<dbReference type="AlphaFoldDB" id="W4QWD0"/>
<dbReference type="RefSeq" id="WP_035666374.1">
    <property type="nucleotide sequence ID" value="NZ_BAUV01000034.1"/>
</dbReference>
<evidence type="ECO:0000256" key="1">
    <source>
        <dbReference type="ARBA" id="ARBA00009353"/>
    </source>
</evidence>
<evidence type="ECO:0000313" key="4">
    <source>
        <dbReference type="EMBL" id="GAE36401.1"/>
    </source>
</evidence>
<dbReference type="InterPro" id="IPR001509">
    <property type="entry name" value="Epimerase_deHydtase"/>
</dbReference>
<comment type="caution">
    <text evidence="4">The sequence shown here is derived from an EMBL/GenBank/DDBJ whole genome shotgun (WGS) entry which is preliminary data.</text>
</comment>
<protein>
    <submittedName>
        <fullName evidence="4">Cell division inhibitor</fullName>
    </submittedName>
</protein>
<dbReference type="NCBIfam" id="TIGR01777">
    <property type="entry name" value="yfcH"/>
    <property type="match status" value="1"/>
</dbReference>
<dbReference type="STRING" id="1236973.JCM9157_3580"/>
<evidence type="ECO:0000259" key="2">
    <source>
        <dbReference type="Pfam" id="PF01370"/>
    </source>
</evidence>
<dbReference type="Pfam" id="PF01370">
    <property type="entry name" value="Epimerase"/>
    <property type="match status" value="1"/>
</dbReference>
<evidence type="ECO:0000259" key="3">
    <source>
        <dbReference type="Pfam" id="PF08338"/>
    </source>
</evidence>
<feature type="domain" description="DUF1731" evidence="3">
    <location>
        <begin position="253"/>
        <end position="299"/>
    </location>
</feature>
<dbReference type="InterPro" id="IPR013549">
    <property type="entry name" value="DUF1731"/>
</dbReference>
<sequence>MKIAIAGGTGFIGSKLTTLLTAKGHSIYILTRDPSNRPVQSNVRYVKWLQPDDSSIQELEGIDAIINLAGESIGSGRWTTERKNRILQSRIQSTQALTDLIKQLSKKPSVLVNASAIGYYGNSYTETFNEASAPVEDNFLSTVVQAWEKEAQKASEYGVRVVYCRLGVVLDRQEGALPRMLLPYRLFAGGSLGDGKQWLSWIHIDDAVRMFEFALENQEISGPFNVTAPEPYQMSEFGKIISRVINRPHWLPTPSFALKVLLGEMSTLVLDGQKVIPEKAKTHGFRYSYPALEPALTNLLKT</sequence>
<dbReference type="SUPFAM" id="SSF51735">
    <property type="entry name" value="NAD(P)-binding Rossmann-fold domains"/>
    <property type="match status" value="1"/>
</dbReference>
<keyword evidence="5" id="KW-1185">Reference proteome</keyword>
<keyword evidence="4" id="KW-0131">Cell cycle</keyword>
<dbReference type="CDD" id="cd05242">
    <property type="entry name" value="SDR_a8"/>
    <property type="match status" value="1"/>
</dbReference>
<dbReference type="Proteomes" id="UP000018896">
    <property type="component" value="Unassembled WGS sequence"/>
</dbReference>
<reference evidence="4 5" key="1">
    <citation type="journal article" date="2014" name="Genome Announc.">
        <title>Draft Genome Sequences of Three Alkaliphilic Bacillus Strains, Bacillus wakoensis JCM 9140T, Bacillus akibai JCM 9157T, and Bacillus hemicellulosilyticus JCM 9152T.</title>
        <authorList>
            <person name="Yuki M."/>
            <person name="Oshima K."/>
            <person name="Suda W."/>
            <person name="Oshida Y."/>
            <person name="Kitamura K."/>
            <person name="Iida T."/>
            <person name="Hattori M."/>
            <person name="Ohkuma M."/>
        </authorList>
    </citation>
    <scope>NUCLEOTIDE SEQUENCE [LARGE SCALE GENOMIC DNA]</scope>
    <source>
        <strain evidence="4 5">JCM 9157</strain>
    </source>
</reference>
<dbReference type="EMBL" id="BAUV01000034">
    <property type="protein sequence ID" value="GAE36401.1"/>
    <property type="molecule type" value="Genomic_DNA"/>
</dbReference>
<dbReference type="eggNOG" id="COG1090">
    <property type="taxonomic scope" value="Bacteria"/>
</dbReference>
<dbReference type="PANTHER" id="PTHR11092:SF0">
    <property type="entry name" value="EPIMERASE FAMILY PROTEIN SDR39U1"/>
    <property type="match status" value="1"/>
</dbReference>
<evidence type="ECO:0000313" key="5">
    <source>
        <dbReference type="Proteomes" id="UP000018896"/>
    </source>
</evidence>
<comment type="similarity">
    <text evidence="1">Belongs to the NAD(P)-dependent epimerase/dehydratase family. SDR39U1 subfamily.</text>
</comment>
<keyword evidence="4" id="KW-0132">Cell division</keyword>
<gene>
    <name evidence="4" type="ORF">JCM9157_3580</name>
</gene>
<organism evidence="4 5">
    <name type="scientific">Halalkalibacter akibai (strain ATCC 43226 / DSM 21942 / CIP 109018 / JCM 9157 / 1139)</name>
    <name type="common">Bacillus akibai</name>
    <dbReference type="NCBI Taxonomy" id="1236973"/>
    <lineage>
        <taxon>Bacteria</taxon>
        <taxon>Bacillati</taxon>
        <taxon>Bacillota</taxon>
        <taxon>Bacilli</taxon>
        <taxon>Bacillales</taxon>
        <taxon>Bacillaceae</taxon>
        <taxon>Halalkalibacter</taxon>
    </lineage>
</organism>
<accession>W4QWD0</accession>
<dbReference type="OrthoDB" id="9801773at2"/>